<dbReference type="EMBL" id="JANUCP010000005">
    <property type="protein sequence ID" value="MCS3920176.1"/>
    <property type="molecule type" value="Genomic_DNA"/>
</dbReference>
<evidence type="ECO:0000313" key="1">
    <source>
        <dbReference type="EMBL" id="MCS3920176.1"/>
    </source>
</evidence>
<evidence type="ECO:0000313" key="2">
    <source>
        <dbReference type="Proteomes" id="UP001204798"/>
    </source>
</evidence>
<name>A0ABT2EQF7_9BACT</name>
<organism evidence="1 2">
    <name type="scientific">Candidatus Fervidibacter sacchari</name>
    <dbReference type="NCBI Taxonomy" id="1448929"/>
    <lineage>
        <taxon>Bacteria</taxon>
        <taxon>Candidatus Fervidibacterota</taxon>
        <taxon>Candidatus Fervidibacter</taxon>
    </lineage>
</organism>
<gene>
    <name evidence="1" type="ORF">M2350_002605</name>
</gene>
<accession>A0ABT2EQF7</accession>
<dbReference type="Proteomes" id="UP001204798">
    <property type="component" value="Unassembled WGS sequence"/>
</dbReference>
<sequence length="47" mass="5126">MLMGGGFSLSHLLNLLCPKVRHFRKVDCVAFTIPAKILRSEVVSGLA</sequence>
<reference evidence="1 2" key="1">
    <citation type="submission" date="2022-08" db="EMBL/GenBank/DDBJ databases">
        <title>Bacterial and archaeal communities from various locations to study Microbial Dark Matter (Phase II).</title>
        <authorList>
            <person name="Stepanauskas R."/>
        </authorList>
    </citation>
    <scope>NUCLEOTIDE SEQUENCE [LARGE SCALE GENOMIC DNA]</scope>
    <source>
        <strain evidence="1 2">PD1</strain>
    </source>
</reference>
<keyword evidence="2" id="KW-1185">Reference proteome</keyword>
<proteinExistence type="predicted"/>
<protein>
    <submittedName>
        <fullName evidence="1">Uncharacterized protein</fullName>
    </submittedName>
</protein>
<comment type="caution">
    <text evidence="1">The sequence shown here is derived from an EMBL/GenBank/DDBJ whole genome shotgun (WGS) entry which is preliminary data.</text>
</comment>